<accession>A0ABY6HFF4</accession>
<evidence type="ECO:0000313" key="3">
    <source>
        <dbReference type="Proteomes" id="UP001163550"/>
    </source>
</evidence>
<organism evidence="2 3">
    <name type="scientific">Acetobacterium wieringae</name>
    <dbReference type="NCBI Taxonomy" id="52694"/>
    <lineage>
        <taxon>Bacteria</taxon>
        <taxon>Bacillati</taxon>
        <taxon>Bacillota</taxon>
        <taxon>Clostridia</taxon>
        <taxon>Eubacteriales</taxon>
        <taxon>Eubacteriaceae</taxon>
        <taxon>Acetobacterium</taxon>
    </lineage>
</organism>
<feature type="transmembrane region" description="Helical" evidence="1">
    <location>
        <begin position="119"/>
        <end position="141"/>
    </location>
</feature>
<name>A0ABY6HFF4_9FIRM</name>
<dbReference type="Proteomes" id="UP001163550">
    <property type="component" value="Chromosome"/>
</dbReference>
<keyword evidence="1" id="KW-0472">Membrane</keyword>
<evidence type="ECO:0000313" key="2">
    <source>
        <dbReference type="EMBL" id="UYO63277.1"/>
    </source>
</evidence>
<keyword evidence="1" id="KW-0812">Transmembrane</keyword>
<reference evidence="2" key="1">
    <citation type="submission" date="2021-11" db="EMBL/GenBank/DDBJ databases">
        <title>Isoprene-degrading acetogen.</title>
        <authorList>
            <person name="Yang Y."/>
            <person name="Jin H."/>
            <person name="Yan J."/>
        </authorList>
    </citation>
    <scope>NUCLEOTIDE SEQUENCE</scope>
    <source>
        <strain evidence="2">Berkeley</strain>
    </source>
</reference>
<feature type="transmembrane region" description="Helical" evidence="1">
    <location>
        <begin position="75"/>
        <end position="98"/>
    </location>
</feature>
<evidence type="ECO:0000256" key="1">
    <source>
        <dbReference type="SAM" id="Phobius"/>
    </source>
</evidence>
<dbReference type="EMBL" id="CP087994">
    <property type="protein sequence ID" value="UYO63277.1"/>
    <property type="molecule type" value="Genomic_DNA"/>
</dbReference>
<keyword evidence="1" id="KW-1133">Transmembrane helix</keyword>
<gene>
    <name evidence="2" type="ORF">LNN31_02200</name>
</gene>
<protein>
    <submittedName>
        <fullName evidence="2">Uncharacterized protein</fullName>
    </submittedName>
</protein>
<dbReference type="RefSeq" id="WP_228878926.1">
    <property type="nucleotide sequence ID" value="NZ_CABIIK010000009.1"/>
</dbReference>
<feature type="transmembrane region" description="Helical" evidence="1">
    <location>
        <begin position="37"/>
        <end position="55"/>
    </location>
</feature>
<proteinExistence type="predicted"/>
<keyword evidence="3" id="KW-1185">Reference proteome</keyword>
<sequence>MAGGIVAGQLSGTANAQTQEKEKMMNQQAYKKTYKPLILWLLFFLAASTLMPMGINRIMQEHLKITWGAGAEVKMILMFMVLAIDGLMWMIYAGEYVYWINGGPSFEEAKAAGSEKRKAYAGAHLKVFLKMTLLCCVYLAISLLFRFPMGIDIVAITAAVVGAAIKTMPIHFD</sequence>
<feature type="transmembrane region" description="Helical" evidence="1">
    <location>
        <begin position="147"/>
        <end position="165"/>
    </location>
</feature>